<organism evidence="1 2">
    <name type="scientific">Klebsiella pneumoniae</name>
    <dbReference type="NCBI Taxonomy" id="573"/>
    <lineage>
        <taxon>Bacteria</taxon>
        <taxon>Pseudomonadati</taxon>
        <taxon>Pseudomonadota</taxon>
        <taxon>Gammaproteobacteria</taxon>
        <taxon>Enterobacterales</taxon>
        <taxon>Enterobacteriaceae</taxon>
        <taxon>Klebsiella/Raoultella group</taxon>
        <taxon>Klebsiella</taxon>
        <taxon>Klebsiella pneumoniae complex</taxon>
    </lineage>
</organism>
<dbReference type="AlphaFoldDB" id="A0A377WLK9"/>
<accession>A0A377WLK9</accession>
<dbReference type="EMBL" id="UGLC01000002">
    <property type="protein sequence ID" value="STT55369.1"/>
    <property type="molecule type" value="Genomic_DNA"/>
</dbReference>
<sequence>MSKAFTGLVVQILIQEGRLRQGDDIITYLPEMRLNFRENLLP</sequence>
<dbReference type="SUPFAM" id="SSF56601">
    <property type="entry name" value="beta-lactamase/transpeptidase-like"/>
    <property type="match status" value="1"/>
</dbReference>
<name>A0A377WLK9_KLEPN</name>
<dbReference type="InterPro" id="IPR012338">
    <property type="entry name" value="Beta-lactam/transpept-like"/>
</dbReference>
<dbReference type="Proteomes" id="UP000254799">
    <property type="component" value="Unassembled WGS sequence"/>
</dbReference>
<evidence type="ECO:0000313" key="2">
    <source>
        <dbReference type="Proteomes" id="UP000254799"/>
    </source>
</evidence>
<protein>
    <submittedName>
        <fullName evidence="1">Beta-lactamase</fullName>
    </submittedName>
</protein>
<proteinExistence type="predicted"/>
<reference evidence="1 2" key="1">
    <citation type="submission" date="2018-06" db="EMBL/GenBank/DDBJ databases">
        <authorList>
            <consortium name="Pathogen Informatics"/>
            <person name="Doyle S."/>
        </authorList>
    </citation>
    <scope>NUCLEOTIDE SEQUENCE [LARGE SCALE GENOMIC DNA]</scope>
    <source>
        <strain evidence="1 2">NCTC8849</strain>
    </source>
</reference>
<gene>
    <name evidence="1" type="ORF">NCTC8849_03978</name>
</gene>
<evidence type="ECO:0000313" key="1">
    <source>
        <dbReference type="EMBL" id="STT55369.1"/>
    </source>
</evidence>
<dbReference type="Gene3D" id="3.40.710.10">
    <property type="entry name" value="DD-peptidase/beta-lactamase superfamily"/>
    <property type="match status" value="1"/>
</dbReference>